<dbReference type="Gene3D" id="3.10.110.10">
    <property type="entry name" value="Ubiquitin Conjugating Enzyme"/>
    <property type="match status" value="1"/>
</dbReference>
<accession>A0A1X7SER8</accession>
<protein>
    <recommendedName>
        <fullName evidence="1">UBC core domain-containing protein</fullName>
    </recommendedName>
</protein>
<dbReference type="SUPFAM" id="SSF54495">
    <property type="entry name" value="UBC-like"/>
    <property type="match status" value="1"/>
</dbReference>
<dbReference type="InParanoid" id="A0A1X7SER8"/>
<dbReference type="AlphaFoldDB" id="A0A1X7SER8"/>
<dbReference type="STRING" id="400682.A0A1X7SER8"/>
<dbReference type="EnsemblMetazoa" id="Aqu2.1.00548_001">
    <property type="protein sequence ID" value="Aqu2.1.00548_001"/>
    <property type="gene ID" value="Aqu2.1.00548"/>
</dbReference>
<dbReference type="eggNOG" id="KOG0428">
    <property type="taxonomic scope" value="Eukaryota"/>
</dbReference>
<dbReference type="PROSITE" id="PS50127">
    <property type="entry name" value="UBC_2"/>
    <property type="match status" value="1"/>
</dbReference>
<evidence type="ECO:0000313" key="2">
    <source>
        <dbReference type="EnsemblMetazoa" id="Aqu2.1.00548_001"/>
    </source>
</evidence>
<sequence length="51" mass="5359">PPGTDYEGGRYHGHILLPPEYPMKPPSIVILTAAAGAGIEGNALLEFLTGR</sequence>
<dbReference type="InterPro" id="IPR000608">
    <property type="entry name" value="UBC"/>
</dbReference>
<evidence type="ECO:0000259" key="1">
    <source>
        <dbReference type="PROSITE" id="PS50127"/>
    </source>
</evidence>
<feature type="domain" description="UBC core" evidence="1">
    <location>
        <begin position="1"/>
        <end position="51"/>
    </location>
</feature>
<organism evidence="2">
    <name type="scientific">Amphimedon queenslandica</name>
    <name type="common">Sponge</name>
    <dbReference type="NCBI Taxonomy" id="400682"/>
    <lineage>
        <taxon>Eukaryota</taxon>
        <taxon>Metazoa</taxon>
        <taxon>Porifera</taxon>
        <taxon>Demospongiae</taxon>
        <taxon>Heteroscleromorpha</taxon>
        <taxon>Haplosclerida</taxon>
        <taxon>Niphatidae</taxon>
        <taxon>Amphimedon</taxon>
    </lineage>
</organism>
<name>A0A1X7SER8_AMPQE</name>
<proteinExistence type="predicted"/>
<dbReference type="InterPro" id="IPR016135">
    <property type="entry name" value="UBQ-conjugating_enzyme/RWD"/>
</dbReference>
<reference evidence="2" key="1">
    <citation type="submission" date="2017-05" db="UniProtKB">
        <authorList>
            <consortium name="EnsemblMetazoa"/>
        </authorList>
    </citation>
    <scope>IDENTIFICATION</scope>
</reference>